<dbReference type="GO" id="GO:0008168">
    <property type="term" value="F:methyltransferase activity"/>
    <property type="evidence" value="ECO:0007669"/>
    <property type="project" value="UniProtKB-KW"/>
</dbReference>
<organism evidence="3 4">
    <name type="scientific">Streptomyces mobaraensis</name>
    <name type="common">Streptoverticillium mobaraense</name>
    <dbReference type="NCBI Taxonomy" id="35621"/>
    <lineage>
        <taxon>Bacteria</taxon>
        <taxon>Bacillati</taxon>
        <taxon>Actinomycetota</taxon>
        <taxon>Actinomycetes</taxon>
        <taxon>Kitasatosporales</taxon>
        <taxon>Streptomycetaceae</taxon>
        <taxon>Streptomyces</taxon>
    </lineage>
</organism>
<keyword evidence="3" id="KW-0489">Methyltransferase</keyword>
<name>A0A5N5W9R8_STRMB</name>
<dbReference type="OrthoDB" id="189743at2"/>
<evidence type="ECO:0000259" key="2">
    <source>
        <dbReference type="Pfam" id="PF13649"/>
    </source>
</evidence>
<evidence type="ECO:0000256" key="1">
    <source>
        <dbReference type="SAM" id="MobiDB-lite"/>
    </source>
</evidence>
<reference evidence="3 4" key="1">
    <citation type="journal article" date="2019" name="Microb. Cell Fact.">
        <title>Exploring novel herbicidin analogues by transcriptional regulator overexpression and MS/MS molecular networking.</title>
        <authorList>
            <person name="Shi Y."/>
            <person name="Gu R."/>
            <person name="Li Y."/>
            <person name="Wang X."/>
            <person name="Ren W."/>
            <person name="Li X."/>
            <person name="Wang L."/>
            <person name="Xie Y."/>
            <person name="Hong B."/>
        </authorList>
    </citation>
    <scope>NUCLEOTIDE SEQUENCE [LARGE SCALE GENOMIC DNA]</scope>
    <source>
        <strain evidence="3 4">US-43</strain>
    </source>
</reference>
<dbReference type="CDD" id="cd02440">
    <property type="entry name" value="AdoMet_MTases"/>
    <property type="match status" value="1"/>
</dbReference>
<dbReference type="AlphaFoldDB" id="A0A5N5W9R8"/>
<feature type="region of interest" description="Disordered" evidence="1">
    <location>
        <begin position="188"/>
        <end position="215"/>
    </location>
</feature>
<feature type="region of interest" description="Disordered" evidence="1">
    <location>
        <begin position="1"/>
        <end position="69"/>
    </location>
</feature>
<dbReference type="EMBL" id="VOKX01000016">
    <property type="protein sequence ID" value="KAB7847253.1"/>
    <property type="molecule type" value="Genomic_DNA"/>
</dbReference>
<comment type="caution">
    <text evidence="3">The sequence shown here is derived from an EMBL/GenBank/DDBJ whole genome shotgun (WGS) entry which is preliminary data.</text>
</comment>
<feature type="compositionally biased region" description="Low complexity" evidence="1">
    <location>
        <begin position="1"/>
        <end position="23"/>
    </location>
</feature>
<dbReference type="GO" id="GO:0032259">
    <property type="term" value="P:methylation"/>
    <property type="evidence" value="ECO:0007669"/>
    <property type="project" value="UniProtKB-KW"/>
</dbReference>
<feature type="compositionally biased region" description="Basic residues" evidence="1">
    <location>
        <begin position="38"/>
        <end position="48"/>
    </location>
</feature>
<keyword evidence="4" id="KW-1185">Reference proteome</keyword>
<gene>
    <name evidence="3" type="ORF">FRZ00_11090</name>
</gene>
<accession>A0A5N5W9R8</accession>
<protein>
    <submittedName>
        <fullName evidence="3">Class I SAM-dependent methyltransferase</fullName>
    </submittedName>
</protein>
<dbReference type="SUPFAM" id="SSF53335">
    <property type="entry name" value="S-adenosyl-L-methionine-dependent methyltransferases"/>
    <property type="match status" value="1"/>
</dbReference>
<evidence type="ECO:0000313" key="3">
    <source>
        <dbReference type="EMBL" id="KAB7847253.1"/>
    </source>
</evidence>
<dbReference type="InterPro" id="IPR029063">
    <property type="entry name" value="SAM-dependent_MTases_sf"/>
</dbReference>
<dbReference type="Proteomes" id="UP000327000">
    <property type="component" value="Unassembled WGS sequence"/>
</dbReference>
<dbReference type="Pfam" id="PF13649">
    <property type="entry name" value="Methyltransf_25"/>
    <property type="match status" value="1"/>
</dbReference>
<evidence type="ECO:0000313" key="4">
    <source>
        <dbReference type="Proteomes" id="UP000327000"/>
    </source>
</evidence>
<dbReference type="Gene3D" id="3.40.50.150">
    <property type="entry name" value="Vaccinia Virus protein VP39"/>
    <property type="match status" value="1"/>
</dbReference>
<feature type="domain" description="Methyltransferase" evidence="2">
    <location>
        <begin position="69"/>
        <end position="158"/>
    </location>
</feature>
<sequence>MTVAVPAPGAPGRRPAPSAPLGADRGSRVRTWPGPTRRERRTRGRRRISPGSASGCSPRTPRRRPDAALDAGCGTGRHVAYTTEAGVDRVGFDCQENMTAFARERRPGPDYRVDDMRSLRPGRAFDAVTCFGWALSNLHTDADVSRSVETFAVHCRPGALLFAHVPNPLADPVEAAFQRHFTLASPSFTATAGPRTRSTAAGSSSPAGGCGASHHPGIPDLSRLPAFPGCFGRGSVRRRPVRPGPLRGRLTPAPIRKAVLLPPARLPQRYGGNRWNEPHGLDGSGEILRFQEFRQARSSELGARATEVLRPCAPCGSVIPAHDRGTRRYELLTCPEQVAQRGKTGRVGRNP</sequence>
<proteinExistence type="predicted"/>
<keyword evidence="3" id="KW-0808">Transferase</keyword>
<dbReference type="InterPro" id="IPR041698">
    <property type="entry name" value="Methyltransf_25"/>
</dbReference>